<dbReference type="AlphaFoldDB" id="M3A8C5"/>
<dbReference type="VEuPathDB" id="FungiDB:MYCFIDRAFT_176232"/>
<dbReference type="EMBL" id="KB446560">
    <property type="protein sequence ID" value="EME80866.1"/>
    <property type="molecule type" value="Genomic_DNA"/>
</dbReference>
<gene>
    <name evidence="2" type="ORF">MYCFIDRAFT_176232</name>
</gene>
<dbReference type="KEGG" id="pfj:MYCFIDRAFT_176232"/>
<keyword evidence="1" id="KW-0732">Signal</keyword>
<feature type="chain" id="PRO_5004030571" evidence="1">
    <location>
        <begin position="26"/>
        <end position="82"/>
    </location>
</feature>
<dbReference type="Proteomes" id="UP000016932">
    <property type="component" value="Unassembled WGS sequence"/>
</dbReference>
<evidence type="ECO:0000313" key="3">
    <source>
        <dbReference type="Proteomes" id="UP000016932"/>
    </source>
</evidence>
<dbReference type="HOGENOM" id="CLU_2559271_0_0_1"/>
<evidence type="ECO:0000256" key="1">
    <source>
        <dbReference type="SAM" id="SignalP"/>
    </source>
</evidence>
<name>M3A8C5_PSEFD</name>
<keyword evidence="3" id="KW-1185">Reference proteome</keyword>
<reference evidence="2 3" key="1">
    <citation type="journal article" date="2012" name="PLoS Pathog.">
        <title>Diverse lifestyles and strategies of plant pathogenesis encoded in the genomes of eighteen Dothideomycetes fungi.</title>
        <authorList>
            <person name="Ohm R.A."/>
            <person name="Feau N."/>
            <person name="Henrissat B."/>
            <person name="Schoch C.L."/>
            <person name="Horwitz B.A."/>
            <person name="Barry K.W."/>
            <person name="Condon B.J."/>
            <person name="Copeland A.C."/>
            <person name="Dhillon B."/>
            <person name="Glaser F."/>
            <person name="Hesse C.N."/>
            <person name="Kosti I."/>
            <person name="LaButti K."/>
            <person name="Lindquist E.A."/>
            <person name="Lucas S."/>
            <person name="Salamov A.A."/>
            <person name="Bradshaw R.E."/>
            <person name="Ciuffetti L."/>
            <person name="Hamelin R.C."/>
            <person name="Kema G.H.J."/>
            <person name="Lawrence C."/>
            <person name="Scott J.A."/>
            <person name="Spatafora J.W."/>
            <person name="Turgeon B.G."/>
            <person name="de Wit P.J.G.M."/>
            <person name="Zhong S."/>
            <person name="Goodwin S.B."/>
            <person name="Grigoriev I.V."/>
        </authorList>
    </citation>
    <scope>NUCLEOTIDE SEQUENCE [LARGE SCALE GENOMIC DNA]</scope>
    <source>
        <strain evidence="2 3">CIRAD86</strain>
    </source>
</reference>
<organism evidence="2 3">
    <name type="scientific">Pseudocercospora fijiensis (strain CIRAD86)</name>
    <name type="common">Black leaf streak disease fungus</name>
    <name type="synonym">Mycosphaerella fijiensis</name>
    <dbReference type="NCBI Taxonomy" id="383855"/>
    <lineage>
        <taxon>Eukaryota</taxon>
        <taxon>Fungi</taxon>
        <taxon>Dikarya</taxon>
        <taxon>Ascomycota</taxon>
        <taxon>Pezizomycotina</taxon>
        <taxon>Dothideomycetes</taxon>
        <taxon>Dothideomycetidae</taxon>
        <taxon>Mycosphaerellales</taxon>
        <taxon>Mycosphaerellaceae</taxon>
        <taxon>Pseudocercospora</taxon>
    </lineage>
</organism>
<accession>M3A8C5</accession>
<sequence>MSSCFPLRIILALLFVHCLPIKSYAAALRQTGIKVYSRQVGMDMPSAWSFVTRSNPDGARPLMSFAADCHHFGPFDNFLSFL</sequence>
<proteinExistence type="predicted"/>
<dbReference type="GeneID" id="19333518"/>
<dbReference type="RefSeq" id="XP_007928229.1">
    <property type="nucleotide sequence ID" value="XM_007930038.1"/>
</dbReference>
<protein>
    <submittedName>
        <fullName evidence="2">Uncharacterized protein</fullName>
    </submittedName>
</protein>
<evidence type="ECO:0000313" key="2">
    <source>
        <dbReference type="EMBL" id="EME80866.1"/>
    </source>
</evidence>
<feature type="signal peptide" evidence="1">
    <location>
        <begin position="1"/>
        <end position="25"/>
    </location>
</feature>